<evidence type="ECO:0000313" key="6">
    <source>
        <dbReference type="EMBL" id="OAQ97303.1"/>
    </source>
</evidence>
<reference evidence="6 7" key="1">
    <citation type="submission" date="2016-03" db="EMBL/GenBank/DDBJ databases">
        <title>Fine-scale spatial genetic structure of a fungal parasite of coffee scale insects.</title>
        <authorList>
            <person name="Jackson D."/>
            <person name="Zemenick K.A."/>
            <person name="Malloure B."/>
            <person name="Quandt C.A."/>
            <person name="James T.Y."/>
        </authorList>
    </citation>
    <scope>NUCLEOTIDE SEQUENCE [LARGE SCALE GENOMIC DNA]</scope>
    <source>
        <strain evidence="6 7">UM487</strain>
    </source>
</reference>
<protein>
    <recommendedName>
        <fullName evidence="5">Enoyl reductase (ER) domain-containing protein</fullName>
    </recommendedName>
</protein>
<dbReference type="AlphaFoldDB" id="A0A179I738"/>
<dbReference type="SUPFAM" id="SSF51735">
    <property type="entry name" value="NAD(P)-binding Rossmann-fold domains"/>
    <property type="match status" value="1"/>
</dbReference>
<sequence length="411" mass="44906">MASITVSSGSEIHTGDSILQSTRTQSILVLQAPLEKYTLVNNYPIPSPRDATEILVQTEVIGLNPIDWKSPDFNFGIPHFPFVPGRELVGIVSQSHTASRFRPGDRVIVISTDYRDARKAAYQEFVVAPNYNVVKLPRQLSPEQGAALGVAFVTSALALGSCFGLSFRGILDGPDLRALIHNVDNERIPEDVQHEVLHSIENHERALEGDWVAIWGGSATSAYLSIQLAQMAGLKVAVIVDQARHGHWLATDSHARPDLLIDNSDPSRAVQILSETLGDKLHFAIDTSGKDSAAFLLKALQRSGHSPQSPSPPPTPPSRTKRRAHLIGLAGLPKSEYSDDLQLHSVPLKLFHEVPEVGKALSEWMERLLHSGQLRAPRILGNHFGLADVNNALDRMRNGEIRGGKLVVTVK</sequence>
<dbReference type="PANTHER" id="PTHR43482">
    <property type="entry name" value="PROTEIN AST1-RELATED"/>
    <property type="match status" value="1"/>
</dbReference>
<keyword evidence="7" id="KW-1185">Reference proteome</keyword>
<evidence type="ECO:0000256" key="4">
    <source>
        <dbReference type="SAM" id="MobiDB-lite"/>
    </source>
</evidence>
<dbReference type="InterPro" id="IPR011032">
    <property type="entry name" value="GroES-like_sf"/>
</dbReference>
<evidence type="ECO:0000256" key="3">
    <source>
        <dbReference type="ARBA" id="ARBA00023002"/>
    </source>
</evidence>
<comment type="pathway">
    <text evidence="1">Secondary metabolite biosynthesis.</text>
</comment>
<keyword evidence="3" id="KW-0560">Oxidoreductase</keyword>
<accession>A0A179I738</accession>
<evidence type="ECO:0000256" key="1">
    <source>
        <dbReference type="ARBA" id="ARBA00005179"/>
    </source>
</evidence>
<dbReference type="InterPro" id="IPR020843">
    <property type="entry name" value="ER"/>
</dbReference>
<dbReference type="CDD" id="cd08249">
    <property type="entry name" value="enoyl_reductase_like"/>
    <property type="match status" value="1"/>
</dbReference>
<evidence type="ECO:0000256" key="2">
    <source>
        <dbReference type="ARBA" id="ARBA00008072"/>
    </source>
</evidence>
<dbReference type="Pfam" id="PF08240">
    <property type="entry name" value="ADH_N"/>
    <property type="match status" value="1"/>
</dbReference>
<organism evidence="6 7">
    <name type="scientific">Cordyceps confragosa</name>
    <name type="common">Lecanicillium lecanii</name>
    <dbReference type="NCBI Taxonomy" id="2714763"/>
    <lineage>
        <taxon>Eukaryota</taxon>
        <taxon>Fungi</taxon>
        <taxon>Dikarya</taxon>
        <taxon>Ascomycota</taxon>
        <taxon>Pezizomycotina</taxon>
        <taxon>Sordariomycetes</taxon>
        <taxon>Hypocreomycetidae</taxon>
        <taxon>Hypocreales</taxon>
        <taxon>Cordycipitaceae</taxon>
        <taxon>Akanthomyces</taxon>
    </lineage>
</organism>
<dbReference type="InterPro" id="IPR036291">
    <property type="entry name" value="NAD(P)-bd_dom_sf"/>
</dbReference>
<dbReference type="OrthoDB" id="201656at2759"/>
<dbReference type="EMBL" id="LUKN01003529">
    <property type="protein sequence ID" value="OAQ97303.1"/>
    <property type="molecule type" value="Genomic_DNA"/>
</dbReference>
<dbReference type="InterPro" id="IPR013154">
    <property type="entry name" value="ADH-like_N"/>
</dbReference>
<dbReference type="PANTHER" id="PTHR43482:SF2">
    <property type="entry name" value="ZINC-BINDING DEHYDROGENASE FAMILY, PUTATIVE (AFU_ORTHOLOGUE AFUA_3G15030)-RELATED"/>
    <property type="match status" value="1"/>
</dbReference>
<dbReference type="SMART" id="SM00829">
    <property type="entry name" value="PKS_ER"/>
    <property type="match status" value="1"/>
</dbReference>
<dbReference type="Gene3D" id="3.90.180.10">
    <property type="entry name" value="Medium-chain alcohol dehydrogenases, catalytic domain"/>
    <property type="match status" value="1"/>
</dbReference>
<proteinExistence type="inferred from homology"/>
<dbReference type="InterPro" id="IPR047122">
    <property type="entry name" value="Trans-enoyl_RdTase-like"/>
</dbReference>
<feature type="region of interest" description="Disordered" evidence="4">
    <location>
        <begin position="302"/>
        <end position="321"/>
    </location>
</feature>
<feature type="domain" description="Enoyl reductase (ER)" evidence="5">
    <location>
        <begin position="32"/>
        <end position="408"/>
    </location>
</feature>
<dbReference type="SUPFAM" id="SSF50129">
    <property type="entry name" value="GroES-like"/>
    <property type="match status" value="1"/>
</dbReference>
<evidence type="ECO:0000259" key="5">
    <source>
        <dbReference type="SMART" id="SM00829"/>
    </source>
</evidence>
<dbReference type="InterPro" id="IPR052585">
    <property type="entry name" value="Lipid_raft_assoc_Zn_ADH"/>
</dbReference>
<name>A0A179I738_CORDF</name>
<comment type="similarity">
    <text evidence="2">Belongs to the zinc-containing alcohol dehydrogenase family.</text>
</comment>
<dbReference type="Gene3D" id="3.40.50.720">
    <property type="entry name" value="NAD(P)-binding Rossmann-like Domain"/>
    <property type="match status" value="1"/>
</dbReference>
<gene>
    <name evidence="6" type="ORF">LLEC1_00050</name>
</gene>
<dbReference type="OMA" id="IDWKGPA"/>
<dbReference type="GO" id="GO:0016651">
    <property type="term" value="F:oxidoreductase activity, acting on NAD(P)H"/>
    <property type="evidence" value="ECO:0007669"/>
    <property type="project" value="InterPro"/>
</dbReference>
<dbReference type="Proteomes" id="UP000243081">
    <property type="component" value="Unassembled WGS sequence"/>
</dbReference>
<comment type="caution">
    <text evidence="6">The sequence shown here is derived from an EMBL/GenBank/DDBJ whole genome shotgun (WGS) entry which is preliminary data.</text>
</comment>
<evidence type="ECO:0000313" key="7">
    <source>
        <dbReference type="Proteomes" id="UP000243081"/>
    </source>
</evidence>